<name>I3CIT0_9GAMM</name>
<accession>I3CIT0</accession>
<proteinExistence type="predicted"/>
<reference evidence="1 2" key="1">
    <citation type="submission" date="2011-11" db="EMBL/GenBank/DDBJ databases">
        <title>Improved High-Quality Draft sequence of Beggiatoa alba B18lD.</title>
        <authorList>
            <consortium name="US DOE Joint Genome Institute"/>
            <person name="Lucas S."/>
            <person name="Han J."/>
            <person name="Lapidus A."/>
            <person name="Cheng J.-F."/>
            <person name="Goodwin L."/>
            <person name="Pitluck S."/>
            <person name="Peters L."/>
            <person name="Mikhailova N."/>
            <person name="Held B."/>
            <person name="Detter J.C."/>
            <person name="Han C."/>
            <person name="Tapia R."/>
            <person name="Land M."/>
            <person name="Hauser L."/>
            <person name="Kyrpides N."/>
            <person name="Ivanova N."/>
            <person name="Pagani I."/>
            <person name="Samuel K."/>
            <person name="Teske A."/>
            <person name="Mueller J."/>
            <person name="Woyke T."/>
        </authorList>
    </citation>
    <scope>NUCLEOTIDE SEQUENCE [LARGE SCALE GENOMIC DNA]</scope>
    <source>
        <strain evidence="1 2">B18LD</strain>
    </source>
</reference>
<evidence type="ECO:0000313" key="1">
    <source>
        <dbReference type="EMBL" id="EIJ43523.1"/>
    </source>
</evidence>
<evidence type="ECO:0000313" key="2">
    <source>
        <dbReference type="Proteomes" id="UP000005744"/>
    </source>
</evidence>
<dbReference type="EMBL" id="JH600070">
    <property type="protein sequence ID" value="EIJ43523.1"/>
    <property type="molecule type" value="Genomic_DNA"/>
</dbReference>
<dbReference type="eggNOG" id="ENOG5031TEC">
    <property type="taxonomic scope" value="Bacteria"/>
</dbReference>
<dbReference type="Proteomes" id="UP000005744">
    <property type="component" value="Unassembled WGS sequence"/>
</dbReference>
<dbReference type="HOGENOM" id="CLU_2421031_0_0_6"/>
<keyword evidence="2" id="KW-1185">Reference proteome</keyword>
<dbReference type="AlphaFoldDB" id="I3CIT0"/>
<sequence length="213" mass="24448">MVHGRSLIPEIIDCVEQAIGVYLHMMENPELIHLQRRNAIDIEAALERALRPAFSKAQPTNERDVQDIIEIILNSLGVSFQRERETAPVGGKKYVPDFTIQDLDLAIEVKLAKEKHNEAKIQEELNADISGYGTKWKNLLVVIYDLGCIADPYRLRQENQKHFGITMVIIKLNNYFKVNCYLLNFNDFTFSQCVYCSLITVKLTSNITRYVLS</sequence>
<gene>
    <name evidence="1" type="ORF">BegalDRAFT_2682</name>
</gene>
<dbReference type="Pfam" id="PF18742">
    <property type="entry name" value="DpnII-MboI"/>
    <property type="match status" value="1"/>
</dbReference>
<protein>
    <submittedName>
        <fullName evidence="1">Uncharacterized protein</fullName>
    </submittedName>
</protein>
<dbReference type="STRING" id="395493.BegalDRAFT_2682"/>
<organism evidence="1 2">
    <name type="scientific">Beggiatoa alba B18LD</name>
    <dbReference type="NCBI Taxonomy" id="395493"/>
    <lineage>
        <taxon>Bacteria</taxon>
        <taxon>Pseudomonadati</taxon>
        <taxon>Pseudomonadota</taxon>
        <taxon>Gammaproteobacteria</taxon>
        <taxon>Thiotrichales</taxon>
        <taxon>Thiotrichaceae</taxon>
        <taxon>Beggiatoa</taxon>
    </lineage>
</organism>